<gene>
    <name evidence="1" type="ORF">FA95DRAFT_1533987</name>
</gene>
<keyword evidence="2" id="KW-1185">Reference proteome</keyword>
<protein>
    <submittedName>
        <fullName evidence="1">General amidase</fullName>
    </submittedName>
</protein>
<accession>A0ACB8S6H9</accession>
<dbReference type="EMBL" id="MU275850">
    <property type="protein sequence ID" value="KAI0051681.1"/>
    <property type="molecule type" value="Genomic_DNA"/>
</dbReference>
<evidence type="ECO:0000313" key="2">
    <source>
        <dbReference type="Proteomes" id="UP000814033"/>
    </source>
</evidence>
<dbReference type="Proteomes" id="UP000814033">
    <property type="component" value="Unassembled WGS sequence"/>
</dbReference>
<name>A0ACB8S6H9_9AGAM</name>
<evidence type="ECO:0000313" key="1">
    <source>
        <dbReference type="EMBL" id="KAI0051681.1"/>
    </source>
</evidence>
<reference evidence="1" key="1">
    <citation type="submission" date="2021-02" db="EMBL/GenBank/DDBJ databases">
        <authorList>
            <consortium name="DOE Joint Genome Institute"/>
            <person name="Ahrendt S."/>
            <person name="Looney B.P."/>
            <person name="Miyauchi S."/>
            <person name="Morin E."/>
            <person name="Drula E."/>
            <person name="Courty P.E."/>
            <person name="Chicoki N."/>
            <person name="Fauchery L."/>
            <person name="Kohler A."/>
            <person name="Kuo A."/>
            <person name="Labutti K."/>
            <person name="Pangilinan J."/>
            <person name="Lipzen A."/>
            <person name="Riley R."/>
            <person name="Andreopoulos W."/>
            <person name="He G."/>
            <person name="Johnson J."/>
            <person name="Barry K.W."/>
            <person name="Grigoriev I.V."/>
            <person name="Nagy L."/>
            <person name="Hibbett D."/>
            <person name="Henrissat B."/>
            <person name="Matheny P.B."/>
            <person name="Labbe J."/>
            <person name="Martin F."/>
        </authorList>
    </citation>
    <scope>NUCLEOTIDE SEQUENCE</scope>
    <source>
        <strain evidence="1">FP105234-sp</strain>
    </source>
</reference>
<proteinExistence type="predicted"/>
<sequence>MSTWQEIAADKRARQTESIPKDWLIAKPPDDVLDVTTVPEDSGLLSDLELEITSVVDVSVLLNNLATGKWSSVAVVTAFAKRAIIAHQVTNCLTEIFIDKALERAAWLDEQLKTTGKVVGPLHGLPVSLKDQISLQGLETIMGYVSWVGRIAEKNAVLADILIDCGAVPYVRTNVPQTLMWPETYNLVFGRTVNPRNRTLTSGGSSGGEGALIAMHGSVLGVGSDIGGSIRIPAAMNGIYGLRPTCNRVPYSGAANSLEGQDSIRSVLGPLSSSLNGVKTFMKAVLSKKPWLLDPLVVRKPWSEEEYSLVDHGGGKKLCFAILWDNGIVKPHPPVKRALEMTKAALLKAGHEVVDWKSYKYAEIIECTRDIWTAAGLEDYQAVTSQLGEPILESMLGAEAEATAEYVGQESISAFRLFQIQKKLLALRKESLDLWQATQSQTSTGRPVDAIISPVAAHAPTPHGKYTYFRSAAYTLVFNALDYPACVFPVTAVDPQLDMPSPAHAFLSEDDKLMYELYDDPSTFKNAPVALQLVGRGLEEEAVVAMTEIVDAALKV</sequence>
<organism evidence="1 2">
    <name type="scientific">Auriscalpium vulgare</name>
    <dbReference type="NCBI Taxonomy" id="40419"/>
    <lineage>
        <taxon>Eukaryota</taxon>
        <taxon>Fungi</taxon>
        <taxon>Dikarya</taxon>
        <taxon>Basidiomycota</taxon>
        <taxon>Agaricomycotina</taxon>
        <taxon>Agaricomycetes</taxon>
        <taxon>Russulales</taxon>
        <taxon>Auriscalpiaceae</taxon>
        <taxon>Auriscalpium</taxon>
    </lineage>
</organism>
<reference evidence="1" key="2">
    <citation type="journal article" date="2022" name="New Phytol.">
        <title>Evolutionary transition to the ectomycorrhizal habit in the genomes of a hyperdiverse lineage of mushroom-forming fungi.</title>
        <authorList>
            <person name="Looney B."/>
            <person name="Miyauchi S."/>
            <person name="Morin E."/>
            <person name="Drula E."/>
            <person name="Courty P.E."/>
            <person name="Kohler A."/>
            <person name="Kuo A."/>
            <person name="LaButti K."/>
            <person name="Pangilinan J."/>
            <person name="Lipzen A."/>
            <person name="Riley R."/>
            <person name="Andreopoulos W."/>
            <person name="He G."/>
            <person name="Johnson J."/>
            <person name="Nolan M."/>
            <person name="Tritt A."/>
            <person name="Barry K.W."/>
            <person name="Grigoriev I.V."/>
            <person name="Nagy L.G."/>
            <person name="Hibbett D."/>
            <person name="Henrissat B."/>
            <person name="Matheny P.B."/>
            <person name="Labbe J."/>
            <person name="Martin F.M."/>
        </authorList>
    </citation>
    <scope>NUCLEOTIDE SEQUENCE</scope>
    <source>
        <strain evidence="1">FP105234-sp</strain>
    </source>
</reference>
<comment type="caution">
    <text evidence="1">The sequence shown here is derived from an EMBL/GenBank/DDBJ whole genome shotgun (WGS) entry which is preliminary data.</text>
</comment>